<dbReference type="PANTHER" id="PTHR43227">
    <property type="entry name" value="BLL4140 PROTEIN"/>
    <property type="match status" value="1"/>
</dbReference>
<dbReference type="InterPro" id="IPR000515">
    <property type="entry name" value="MetI-like"/>
</dbReference>
<gene>
    <name evidence="9" type="ORF">FZD47_10235</name>
</gene>
<proteinExistence type="inferred from homology"/>
<keyword evidence="5 7" id="KW-1133">Transmembrane helix</keyword>
<dbReference type="Proteomes" id="UP000323732">
    <property type="component" value="Unassembled WGS sequence"/>
</dbReference>
<dbReference type="PROSITE" id="PS50928">
    <property type="entry name" value="ABC_TM1"/>
    <property type="match status" value="1"/>
</dbReference>
<feature type="transmembrane region" description="Helical" evidence="7">
    <location>
        <begin position="133"/>
        <end position="153"/>
    </location>
</feature>
<keyword evidence="6 7" id="KW-0472">Membrane</keyword>
<feature type="transmembrane region" description="Helical" evidence="7">
    <location>
        <begin position="287"/>
        <end position="308"/>
    </location>
</feature>
<evidence type="ECO:0000256" key="7">
    <source>
        <dbReference type="RuleBase" id="RU363032"/>
    </source>
</evidence>
<evidence type="ECO:0000256" key="3">
    <source>
        <dbReference type="ARBA" id="ARBA00022475"/>
    </source>
</evidence>
<accession>A0A5D4SMD2</accession>
<evidence type="ECO:0000259" key="8">
    <source>
        <dbReference type="PROSITE" id="PS50928"/>
    </source>
</evidence>
<evidence type="ECO:0000256" key="2">
    <source>
        <dbReference type="ARBA" id="ARBA00022448"/>
    </source>
</evidence>
<sequence>MIKGAPIETQAAKFDAKTRPKIKRKNVFLKYWDLYLLMVPGILFFIIYKYVPMWGIVIAFQDYSIFTGVLESKWVGFKHFERMFEAEEFYRIFKNTLLISLYKLFWGFPAPIIVALMLNELRNMMYKRTIQTVIYMPHFLSWVIVGGIMMNLLGPSTGIVNSFVEFLGFEPIYFLADDSWFRSVLVASDLWKSVGWGTILYLAALAGIDPQLYEAATVDGANKWQQTWHITLPSLLPTIVILLILQMGNILEVGFEQVFILLNPLVYNVGDVFETYVYRVGVTQGQFSYTTAVGLFKSVIALILVVAANKFAKKLGQNGLW</sequence>
<dbReference type="SUPFAM" id="SSF161098">
    <property type="entry name" value="MetI-like"/>
    <property type="match status" value="1"/>
</dbReference>
<comment type="similarity">
    <text evidence="7">Belongs to the binding-protein-dependent transport system permease family.</text>
</comment>
<comment type="subcellular location">
    <subcellularLocation>
        <location evidence="1 7">Cell membrane</location>
        <topology evidence="1 7">Multi-pass membrane protein</topology>
    </subcellularLocation>
</comment>
<dbReference type="PANTHER" id="PTHR43227:SF11">
    <property type="entry name" value="BLL4140 PROTEIN"/>
    <property type="match status" value="1"/>
</dbReference>
<keyword evidence="4 7" id="KW-0812">Transmembrane</keyword>
<dbReference type="AlphaFoldDB" id="A0A5D4SMD2"/>
<dbReference type="CDD" id="cd06261">
    <property type="entry name" value="TM_PBP2"/>
    <property type="match status" value="1"/>
</dbReference>
<feature type="transmembrane region" description="Helical" evidence="7">
    <location>
        <begin position="228"/>
        <end position="245"/>
    </location>
</feature>
<feature type="transmembrane region" description="Helical" evidence="7">
    <location>
        <begin position="188"/>
        <end position="208"/>
    </location>
</feature>
<evidence type="ECO:0000256" key="5">
    <source>
        <dbReference type="ARBA" id="ARBA00022989"/>
    </source>
</evidence>
<organism evidence="9 10">
    <name type="scientific">Bacillus infantis</name>
    <dbReference type="NCBI Taxonomy" id="324767"/>
    <lineage>
        <taxon>Bacteria</taxon>
        <taxon>Bacillati</taxon>
        <taxon>Bacillota</taxon>
        <taxon>Bacilli</taxon>
        <taxon>Bacillales</taxon>
        <taxon>Bacillaceae</taxon>
        <taxon>Bacillus</taxon>
    </lineage>
</organism>
<reference evidence="9 10" key="1">
    <citation type="submission" date="2019-08" db="EMBL/GenBank/DDBJ databases">
        <title>Bacillus genomes from the desert of Cuatro Cienegas, Coahuila.</title>
        <authorList>
            <person name="Olmedo-Alvarez G."/>
        </authorList>
    </citation>
    <scope>NUCLEOTIDE SEQUENCE [LARGE SCALE GENOMIC DNA]</scope>
    <source>
        <strain evidence="9 10">CH37_1T</strain>
    </source>
</reference>
<evidence type="ECO:0000313" key="10">
    <source>
        <dbReference type="Proteomes" id="UP000323732"/>
    </source>
</evidence>
<dbReference type="GO" id="GO:0005886">
    <property type="term" value="C:plasma membrane"/>
    <property type="evidence" value="ECO:0007669"/>
    <property type="project" value="UniProtKB-SubCell"/>
</dbReference>
<feature type="transmembrane region" description="Helical" evidence="7">
    <location>
        <begin position="104"/>
        <end position="121"/>
    </location>
</feature>
<dbReference type="Pfam" id="PF00528">
    <property type="entry name" value="BPD_transp_1"/>
    <property type="match status" value="1"/>
</dbReference>
<keyword evidence="3" id="KW-1003">Cell membrane</keyword>
<evidence type="ECO:0000256" key="1">
    <source>
        <dbReference type="ARBA" id="ARBA00004651"/>
    </source>
</evidence>
<protein>
    <submittedName>
        <fullName evidence="9">Sugar ABC transporter permease</fullName>
    </submittedName>
</protein>
<evidence type="ECO:0000256" key="4">
    <source>
        <dbReference type="ARBA" id="ARBA00022692"/>
    </source>
</evidence>
<name>A0A5D4SMD2_9BACI</name>
<dbReference type="Gene3D" id="1.10.3720.10">
    <property type="entry name" value="MetI-like"/>
    <property type="match status" value="1"/>
</dbReference>
<evidence type="ECO:0000313" key="9">
    <source>
        <dbReference type="EMBL" id="TYS63881.1"/>
    </source>
</evidence>
<dbReference type="InterPro" id="IPR035906">
    <property type="entry name" value="MetI-like_sf"/>
</dbReference>
<comment type="caution">
    <text evidence="9">The sequence shown here is derived from an EMBL/GenBank/DDBJ whole genome shotgun (WGS) entry which is preliminary data.</text>
</comment>
<keyword evidence="2 7" id="KW-0813">Transport</keyword>
<dbReference type="InterPro" id="IPR050809">
    <property type="entry name" value="UgpAE/MalFG_permease"/>
</dbReference>
<dbReference type="GO" id="GO:0055085">
    <property type="term" value="P:transmembrane transport"/>
    <property type="evidence" value="ECO:0007669"/>
    <property type="project" value="InterPro"/>
</dbReference>
<feature type="domain" description="ABC transmembrane type-1" evidence="8">
    <location>
        <begin position="93"/>
        <end position="308"/>
    </location>
</feature>
<dbReference type="EMBL" id="VTES01000003">
    <property type="protein sequence ID" value="TYS63881.1"/>
    <property type="molecule type" value="Genomic_DNA"/>
</dbReference>
<evidence type="ECO:0000256" key="6">
    <source>
        <dbReference type="ARBA" id="ARBA00023136"/>
    </source>
</evidence>
<dbReference type="RefSeq" id="WP_148949762.1">
    <property type="nucleotide sequence ID" value="NZ_JAWPEO010000002.1"/>
</dbReference>
<feature type="transmembrane region" description="Helical" evidence="7">
    <location>
        <begin position="31"/>
        <end position="51"/>
    </location>
</feature>